<organism evidence="2">
    <name type="scientific">Laccaria bicolor (strain S238N-H82 / ATCC MYA-4686)</name>
    <name type="common">Bicoloured deceiver</name>
    <name type="synonym">Laccaria laccata var. bicolor</name>
    <dbReference type="NCBI Taxonomy" id="486041"/>
    <lineage>
        <taxon>Eukaryota</taxon>
        <taxon>Fungi</taxon>
        <taxon>Dikarya</taxon>
        <taxon>Basidiomycota</taxon>
        <taxon>Agaricomycotina</taxon>
        <taxon>Agaricomycetes</taxon>
        <taxon>Agaricomycetidae</taxon>
        <taxon>Agaricales</taxon>
        <taxon>Agaricineae</taxon>
        <taxon>Hydnangiaceae</taxon>
        <taxon>Laccaria</taxon>
    </lineage>
</organism>
<dbReference type="HOGENOM" id="CLU_1750000_0_0_1"/>
<sequence length="149" mass="17072">MTDPTLPHDHTADHCQCLYLLRVLQPLGLRQGIFTFVNFKCNGCGYHYIFPKWYQRIVRRSPALSAGTSSRQQIARPSSRTRLRVLREPLGHARGRGKWSATIYLLYNVWFAADLYYLANDHVTRIAAQICRTVIAALSYSEMSSAPLR</sequence>
<dbReference type="InParanoid" id="B0E577"/>
<dbReference type="EMBL" id="DS547714">
    <property type="protein sequence ID" value="EDQ98004.1"/>
    <property type="molecule type" value="Genomic_DNA"/>
</dbReference>
<dbReference type="AlphaFoldDB" id="B0E577"/>
<reference evidence="1 2" key="1">
    <citation type="journal article" date="2008" name="Nature">
        <title>The genome of Laccaria bicolor provides insights into mycorrhizal symbiosis.</title>
        <authorList>
            <person name="Martin F."/>
            <person name="Aerts A."/>
            <person name="Ahren D."/>
            <person name="Brun A."/>
            <person name="Danchin E.G.J."/>
            <person name="Duchaussoy F."/>
            <person name="Gibon J."/>
            <person name="Kohler A."/>
            <person name="Lindquist E."/>
            <person name="Pereda V."/>
            <person name="Salamov A."/>
            <person name="Shapiro H.J."/>
            <person name="Wuyts J."/>
            <person name="Blaudez D."/>
            <person name="Buee M."/>
            <person name="Brokstein P."/>
            <person name="Canbaeck B."/>
            <person name="Cohen D."/>
            <person name="Courty P.E."/>
            <person name="Coutinho P.M."/>
            <person name="Delaruelle C."/>
            <person name="Detter J.C."/>
            <person name="Deveau A."/>
            <person name="DiFazio S."/>
            <person name="Duplessis S."/>
            <person name="Fraissinet-Tachet L."/>
            <person name="Lucic E."/>
            <person name="Frey-Klett P."/>
            <person name="Fourrey C."/>
            <person name="Feussner I."/>
            <person name="Gay G."/>
            <person name="Grimwood J."/>
            <person name="Hoegger P.J."/>
            <person name="Jain P."/>
            <person name="Kilaru S."/>
            <person name="Labbe J."/>
            <person name="Lin Y.C."/>
            <person name="Legue V."/>
            <person name="Le Tacon F."/>
            <person name="Marmeisse R."/>
            <person name="Melayah D."/>
            <person name="Montanini B."/>
            <person name="Muratet M."/>
            <person name="Nehls U."/>
            <person name="Niculita-Hirzel H."/>
            <person name="Oudot-Le Secq M.P."/>
            <person name="Peter M."/>
            <person name="Quesneville H."/>
            <person name="Rajashekar B."/>
            <person name="Reich M."/>
            <person name="Rouhier N."/>
            <person name="Schmutz J."/>
            <person name="Yin T."/>
            <person name="Chalot M."/>
            <person name="Henrissat B."/>
            <person name="Kuees U."/>
            <person name="Lucas S."/>
            <person name="Van de Peer Y."/>
            <person name="Podila G.K."/>
            <person name="Polle A."/>
            <person name="Pukkila P.J."/>
            <person name="Richardson P.M."/>
            <person name="Rouze P."/>
            <person name="Sanders I.R."/>
            <person name="Stajich J.E."/>
            <person name="Tunlid A."/>
            <person name="Tuskan G."/>
            <person name="Grigoriev I.V."/>
        </authorList>
    </citation>
    <scope>NUCLEOTIDE SEQUENCE [LARGE SCALE GENOMIC DNA]</scope>
    <source>
        <strain evidence="2">S238N-H82 / ATCC MYA-4686</strain>
    </source>
</reference>
<dbReference type="Proteomes" id="UP000001194">
    <property type="component" value="Unassembled WGS sequence"/>
</dbReference>
<dbReference type="RefSeq" id="XP_001891346.1">
    <property type="nucleotide sequence ID" value="XM_001891311.1"/>
</dbReference>
<dbReference type="GeneID" id="6087001"/>
<dbReference type="KEGG" id="lbc:LACBIDRAFT_336352"/>
<proteinExistence type="predicted"/>
<accession>B0E577</accession>
<evidence type="ECO:0000313" key="2">
    <source>
        <dbReference type="Proteomes" id="UP000001194"/>
    </source>
</evidence>
<keyword evidence="2" id="KW-1185">Reference proteome</keyword>
<name>B0E577_LACBS</name>
<protein>
    <submittedName>
        <fullName evidence="1">Predicted protein</fullName>
    </submittedName>
</protein>
<gene>
    <name evidence="1" type="ORF">LACBIDRAFT_336352</name>
</gene>
<evidence type="ECO:0000313" key="1">
    <source>
        <dbReference type="EMBL" id="EDQ98004.1"/>
    </source>
</evidence>